<keyword evidence="2" id="KW-0732">Signal</keyword>
<evidence type="ECO:0008006" key="5">
    <source>
        <dbReference type="Google" id="ProtNLM"/>
    </source>
</evidence>
<dbReference type="EMBL" id="JAQFWQ010000130">
    <property type="protein sequence ID" value="MDA2814594.1"/>
    <property type="molecule type" value="Genomic_DNA"/>
</dbReference>
<dbReference type="InterPro" id="IPR045642">
    <property type="entry name" value="DUF6406"/>
</dbReference>
<dbReference type="RefSeq" id="WP_270690049.1">
    <property type="nucleotide sequence ID" value="NZ_JAQFWQ010000130.1"/>
</dbReference>
<comment type="caution">
    <text evidence="3">The sequence shown here is derived from an EMBL/GenBank/DDBJ whole genome shotgun (WGS) entry which is preliminary data.</text>
</comment>
<dbReference type="Proteomes" id="UP001527866">
    <property type="component" value="Unassembled WGS sequence"/>
</dbReference>
<accession>A0ABT4UDQ5</accession>
<dbReference type="Pfam" id="PF19944">
    <property type="entry name" value="DUF6406"/>
    <property type="match status" value="1"/>
</dbReference>
<protein>
    <recommendedName>
        <fullName evidence="5">Lipoprotein</fullName>
    </recommendedName>
</protein>
<feature type="compositionally biased region" description="Polar residues" evidence="1">
    <location>
        <begin position="125"/>
        <end position="136"/>
    </location>
</feature>
<feature type="compositionally biased region" description="Low complexity" evidence="1">
    <location>
        <begin position="147"/>
        <end position="161"/>
    </location>
</feature>
<feature type="signal peptide" evidence="2">
    <location>
        <begin position="1"/>
        <end position="26"/>
    </location>
</feature>
<feature type="region of interest" description="Disordered" evidence="1">
    <location>
        <begin position="32"/>
        <end position="161"/>
    </location>
</feature>
<proteinExistence type="predicted"/>
<dbReference type="PROSITE" id="PS51257">
    <property type="entry name" value="PROKAR_LIPOPROTEIN"/>
    <property type="match status" value="1"/>
</dbReference>
<gene>
    <name evidence="3" type="ORF">O4J56_28380</name>
</gene>
<evidence type="ECO:0000256" key="2">
    <source>
        <dbReference type="SAM" id="SignalP"/>
    </source>
</evidence>
<name>A0ABT4UDQ5_9ACTN</name>
<evidence type="ECO:0000256" key="1">
    <source>
        <dbReference type="SAM" id="MobiDB-lite"/>
    </source>
</evidence>
<evidence type="ECO:0000313" key="4">
    <source>
        <dbReference type="Proteomes" id="UP001527866"/>
    </source>
</evidence>
<sequence>MTPTPARRAIRALPAALLAAAVAWGAASCAGDAETDTASVEGAAPDLGQNQERVRLTEGTSVNMETGSGAMAAVQMTGHEPGDDPRVTITVTPEGGETEEHTLTLGGELDVAGDRWRVSEIGLSDSRSQPSSTTLTRAGAESGGESGSDSGADSGTDSGGA</sequence>
<evidence type="ECO:0000313" key="3">
    <source>
        <dbReference type="EMBL" id="MDA2814594.1"/>
    </source>
</evidence>
<keyword evidence="4" id="KW-1185">Reference proteome</keyword>
<organism evidence="3 4">
    <name type="scientific">Nocardiopsis endophytica</name>
    <dbReference type="NCBI Taxonomy" id="3018445"/>
    <lineage>
        <taxon>Bacteria</taxon>
        <taxon>Bacillati</taxon>
        <taxon>Actinomycetota</taxon>
        <taxon>Actinomycetes</taxon>
        <taxon>Streptosporangiales</taxon>
        <taxon>Nocardiopsidaceae</taxon>
        <taxon>Nocardiopsis</taxon>
    </lineage>
</organism>
<reference evidence="3 4" key="1">
    <citation type="submission" date="2023-01" db="EMBL/GenBank/DDBJ databases">
        <title>Draft genome sequence of Nocardiopsis sp. RSe5-2 isolated from halophytes.</title>
        <authorList>
            <person name="Duangmal K."/>
            <person name="Chantavorakit T."/>
        </authorList>
    </citation>
    <scope>NUCLEOTIDE SEQUENCE [LARGE SCALE GENOMIC DNA]</scope>
    <source>
        <strain evidence="3 4">RSe5-2</strain>
    </source>
</reference>
<feature type="chain" id="PRO_5047333837" description="Lipoprotein" evidence="2">
    <location>
        <begin position="27"/>
        <end position="161"/>
    </location>
</feature>